<dbReference type="SUPFAM" id="SSF51445">
    <property type="entry name" value="(Trans)glycosidases"/>
    <property type="match status" value="1"/>
</dbReference>
<dbReference type="GO" id="GO:0005975">
    <property type="term" value="P:carbohydrate metabolic process"/>
    <property type="evidence" value="ECO:0007669"/>
    <property type="project" value="InterPro"/>
</dbReference>
<dbReference type="InterPro" id="IPR011013">
    <property type="entry name" value="Gal_mutarotase_sf_dom"/>
</dbReference>
<keyword evidence="4" id="KW-0378">Hydrolase</keyword>
<sequence>MKYLPVVTASLLSSAFALTPLSSEDYGNRIRNCPGYAVNGAKTEQTVNGLKAHLQLAGDACDAFGDDVQNLVLEATYETKERLHIQIYDEKKKHFQVPEEIFERPQFTADESLKDNSDLQFEYSEAPFAFWISRRSDGDILFDTRLSEIPSYDEPYNANDTSASISVMPNHNIIFEPQYIQLSSALTQNANIYGLGQVTSPSYRRNSSYTRQSFWNADQGGFAFGENSAGTPTDTNLYGAHPFYLENRVRGGASYNHGLFFLHTGGLETWLRDGLIQFRAMSGIVDFYVISGGEGQNKPNDVIQQYSDLVGKPYLIPYWSLGFHLLRWGYYNDTALKASIYRMREERIPQESQWMDIEYMVKMRDFTVDPDSFSNLTNIVADLHEHGQKFIPMIDNGIPVPRNSSDKYPYYDSGHEKDVFMKNFNGTEYEGEVWPGWTVFPDPYAANTKEWWYESLAKWHKEVPFDSVWLDMNEASSFCSGSCGTGSTELEQYEAEDVTYWAEGYNPEVSGNSGNITVDGQLTYMQSPMPTRREQLGRRMGTVDTIDKDKAEDLLARPPYQLHNGPPNKFNQLDLTTISGNATHANGVAEYDVHNANGHMLARFTREALERIYNKQRSFIITRSTFAGSGKYTQLWLGDNYSTWQSMRDSIKGLFQFSAFQMPFTGADACGFGGNTVEELCTRWMELAAFSPFMRSHNTYNAIDQFPYTWDSTADASRKALKSRYELLPFFYTKLYQASIDGSAVVKPLWYEWPEMQELFAWDEQYFLGDELLITPVLRPNTTTVEGYFPGDEPYYDIYTGEKLAPSADKVILDAPLTHINVHVRGGSVLVKHSKADLTVTQTTASPFNIMVALNREKSAKGSYWFDDGSSEFGNTSVTQLNIQVNANGITSDFGRNDYQLAQNLDKVTVAGCEMAPKQVKNNDMDVEFEHDADTQVLTISGLKQSLNAPLNISWN</sequence>
<keyword evidence="5" id="KW-0732">Signal</keyword>
<evidence type="ECO:0000256" key="3">
    <source>
        <dbReference type="ARBA" id="ARBA00041343"/>
    </source>
</evidence>
<evidence type="ECO:0000256" key="1">
    <source>
        <dbReference type="ARBA" id="ARBA00007806"/>
    </source>
</evidence>
<dbReference type="EMBL" id="SPRH01000049">
    <property type="protein sequence ID" value="TIB97319.1"/>
    <property type="molecule type" value="Genomic_DNA"/>
</dbReference>
<dbReference type="Gene3D" id="2.60.40.1180">
    <property type="entry name" value="Golgi alpha-mannosidase II"/>
    <property type="match status" value="2"/>
</dbReference>
<dbReference type="InterPro" id="IPR048395">
    <property type="entry name" value="Glyco_hydro_31_C"/>
</dbReference>
<dbReference type="InterPro" id="IPR025887">
    <property type="entry name" value="Glyco_hydro_31_N_dom"/>
</dbReference>
<dbReference type="AlphaFoldDB" id="A0A4T0NJP8"/>
<dbReference type="SUPFAM" id="SSF74650">
    <property type="entry name" value="Galactose mutarotase-like"/>
    <property type="match status" value="1"/>
</dbReference>
<dbReference type="Proteomes" id="UP000307169">
    <property type="component" value="Unassembled WGS sequence"/>
</dbReference>
<dbReference type="GO" id="GO:0030246">
    <property type="term" value="F:carbohydrate binding"/>
    <property type="evidence" value="ECO:0007669"/>
    <property type="project" value="InterPro"/>
</dbReference>
<evidence type="ECO:0000313" key="10">
    <source>
        <dbReference type="Proteomes" id="UP000307169"/>
    </source>
</evidence>
<dbReference type="Pfam" id="PF01055">
    <property type="entry name" value="Glyco_hydro_31_2nd"/>
    <property type="match status" value="1"/>
</dbReference>
<gene>
    <name evidence="9" type="ORF">E3Q17_03454</name>
</gene>
<dbReference type="InterPro" id="IPR013780">
    <property type="entry name" value="Glyco_hydro_b"/>
</dbReference>
<evidence type="ECO:0000256" key="5">
    <source>
        <dbReference type="SAM" id="SignalP"/>
    </source>
</evidence>
<keyword evidence="4" id="KW-0326">Glycosidase</keyword>
<keyword evidence="2" id="KW-0325">Glycoprotein</keyword>
<feature type="chain" id="PRO_5020778836" description="Maltase" evidence="5">
    <location>
        <begin position="18"/>
        <end position="956"/>
    </location>
</feature>
<feature type="domain" description="Glycoside hydrolase family 31 TIM barrel" evidence="6">
    <location>
        <begin position="313"/>
        <end position="733"/>
    </location>
</feature>
<dbReference type="InterPro" id="IPR000322">
    <property type="entry name" value="Glyco_hydro_31_TIM"/>
</dbReference>
<proteinExistence type="inferred from homology"/>
<dbReference type="CDD" id="cd06602">
    <property type="entry name" value="GH31_MGAM_SI_GAA"/>
    <property type="match status" value="1"/>
</dbReference>
<dbReference type="InterPro" id="IPR017853">
    <property type="entry name" value="GH"/>
</dbReference>
<dbReference type="SUPFAM" id="SSF51011">
    <property type="entry name" value="Glycosyl hydrolase domain"/>
    <property type="match status" value="1"/>
</dbReference>
<comment type="similarity">
    <text evidence="1 4">Belongs to the glycosyl hydrolase 31 family.</text>
</comment>
<dbReference type="PANTHER" id="PTHR22762:SF133">
    <property type="entry name" value="P-TYPE DOMAIN-CONTAINING PROTEIN"/>
    <property type="match status" value="1"/>
</dbReference>
<dbReference type="Gene3D" id="2.60.40.1760">
    <property type="entry name" value="glycosyl hydrolase (family 31)"/>
    <property type="match status" value="1"/>
</dbReference>
<evidence type="ECO:0000259" key="6">
    <source>
        <dbReference type="Pfam" id="PF01055"/>
    </source>
</evidence>
<organism evidence="9 10">
    <name type="scientific">Wallemia mellicola</name>
    <dbReference type="NCBI Taxonomy" id="1708541"/>
    <lineage>
        <taxon>Eukaryota</taxon>
        <taxon>Fungi</taxon>
        <taxon>Dikarya</taxon>
        <taxon>Basidiomycota</taxon>
        <taxon>Wallemiomycotina</taxon>
        <taxon>Wallemiomycetes</taxon>
        <taxon>Wallemiales</taxon>
        <taxon>Wallemiaceae</taxon>
        <taxon>Wallemia</taxon>
    </lineage>
</organism>
<dbReference type="GO" id="GO:0004553">
    <property type="term" value="F:hydrolase activity, hydrolyzing O-glycosyl compounds"/>
    <property type="evidence" value="ECO:0007669"/>
    <property type="project" value="InterPro"/>
</dbReference>
<reference evidence="9 10" key="1">
    <citation type="submission" date="2019-03" db="EMBL/GenBank/DDBJ databases">
        <title>Sequencing 25 genomes of Wallemia mellicola.</title>
        <authorList>
            <person name="Gostincar C."/>
        </authorList>
    </citation>
    <scope>NUCLEOTIDE SEQUENCE [LARGE SCALE GENOMIC DNA]</scope>
    <source>
        <strain evidence="9 10">EXF-1262</strain>
    </source>
</reference>
<protein>
    <recommendedName>
        <fullName evidence="3">Maltase</fullName>
    </recommendedName>
</protein>
<accession>A0A4T0NJP8</accession>
<feature type="domain" description="Glycoside hydrolase family 31 N-terminal" evidence="7">
    <location>
        <begin position="83"/>
        <end position="264"/>
    </location>
</feature>
<dbReference type="Pfam" id="PF21365">
    <property type="entry name" value="Glyco_hydro_31_3rd"/>
    <property type="match status" value="1"/>
</dbReference>
<comment type="caution">
    <text evidence="9">The sequence shown here is derived from an EMBL/GenBank/DDBJ whole genome shotgun (WGS) entry which is preliminary data.</text>
</comment>
<feature type="signal peptide" evidence="5">
    <location>
        <begin position="1"/>
        <end position="17"/>
    </location>
</feature>
<evidence type="ECO:0000313" key="9">
    <source>
        <dbReference type="EMBL" id="TIB97319.1"/>
    </source>
</evidence>
<dbReference type="Pfam" id="PF13802">
    <property type="entry name" value="Gal_mutarotas_2"/>
    <property type="match status" value="1"/>
</dbReference>
<evidence type="ECO:0000259" key="7">
    <source>
        <dbReference type="Pfam" id="PF13802"/>
    </source>
</evidence>
<dbReference type="Gene3D" id="3.20.20.80">
    <property type="entry name" value="Glycosidases"/>
    <property type="match status" value="1"/>
</dbReference>
<evidence type="ECO:0000259" key="8">
    <source>
        <dbReference type="Pfam" id="PF21365"/>
    </source>
</evidence>
<evidence type="ECO:0000256" key="4">
    <source>
        <dbReference type="RuleBase" id="RU361185"/>
    </source>
</evidence>
<feature type="domain" description="Glycosyl hydrolase family 31 C-terminal" evidence="8">
    <location>
        <begin position="742"/>
        <end position="830"/>
    </location>
</feature>
<dbReference type="PANTHER" id="PTHR22762">
    <property type="entry name" value="ALPHA-GLUCOSIDASE"/>
    <property type="match status" value="1"/>
</dbReference>
<evidence type="ECO:0000256" key="2">
    <source>
        <dbReference type="ARBA" id="ARBA00023180"/>
    </source>
</evidence>
<dbReference type="CDD" id="cd14752">
    <property type="entry name" value="GH31_N"/>
    <property type="match status" value="1"/>
</dbReference>
<name>A0A4T0NJP8_9BASI</name>